<sequence length="265" mass="29561">MADLEIKVDGGVATMTMNRPEARNALSIEMRSLMDEMFHQVEFDDAVRCVVLEGAGDHFMAGGDVKNMHEYLHSHDKSDIQSYFLHRIHDLHTIMYSMRRMPKPIVAKVRGAAAGAGVSFAAACDLVIAEESAFFTLAYCNIGTTPDGSSSFHLPRAIGIKRAMEMTLLGDRYTARKMADMGLVNFVVPNEKLDEETDKLATRLANGPTQVFGQGKRLMYRSLENEFESQLQLEAECFADCARRNDYREGIAAFVEKRKAVFTGT</sequence>
<gene>
    <name evidence="2" type="ORF">METZ01_LOCUS284197</name>
</gene>
<dbReference type="GO" id="GO:0006635">
    <property type="term" value="P:fatty acid beta-oxidation"/>
    <property type="evidence" value="ECO:0007669"/>
    <property type="project" value="TreeGrafter"/>
</dbReference>
<proteinExistence type="predicted"/>
<dbReference type="CDD" id="cd06558">
    <property type="entry name" value="crotonase-like"/>
    <property type="match status" value="1"/>
</dbReference>
<dbReference type="AlphaFoldDB" id="A0A382L629"/>
<dbReference type="Gene3D" id="3.90.226.10">
    <property type="entry name" value="2-enoyl-CoA Hydratase, Chain A, domain 1"/>
    <property type="match status" value="1"/>
</dbReference>
<dbReference type="InterPro" id="IPR029045">
    <property type="entry name" value="ClpP/crotonase-like_dom_sf"/>
</dbReference>
<dbReference type="EMBL" id="UINC01084571">
    <property type="protein sequence ID" value="SVC31343.1"/>
    <property type="molecule type" value="Genomic_DNA"/>
</dbReference>
<dbReference type="GO" id="GO:0016829">
    <property type="term" value="F:lyase activity"/>
    <property type="evidence" value="ECO:0007669"/>
    <property type="project" value="UniProtKB-KW"/>
</dbReference>
<organism evidence="2">
    <name type="scientific">marine metagenome</name>
    <dbReference type="NCBI Taxonomy" id="408172"/>
    <lineage>
        <taxon>unclassified sequences</taxon>
        <taxon>metagenomes</taxon>
        <taxon>ecological metagenomes</taxon>
    </lineage>
</organism>
<dbReference type="PANTHER" id="PTHR11941">
    <property type="entry name" value="ENOYL-COA HYDRATASE-RELATED"/>
    <property type="match status" value="1"/>
</dbReference>
<accession>A0A382L629</accession>
<dbReference type="InterPro" id="IPR014748">
    <property type="entry name" value="Enoyl-CoA_hydra_C"/>
</dbReference>
<keyword evidence="1" id="KW-0456">Lyase</keyword>
<evidence type="ECO:0000256" key="1">
    <source>
        <dbReference type="ARBA" id="ARBA00023239"/>
    </source>
</evidence>
<dbReference type="Gene3D" id="1.10.12.10">
    <property type="entry name" value="Lyase 2-enoyl-coa Hydratase, Chain A, domain 2"/>
    <property type="match status" value="1"/>
</dbReference>
<dbReference type="InterPro" id="IPR001753">
    <property type="entry name" value="Enoyl-CoA_hydra/iso"/>
</dbReference>
<dbReference type="PANTHER" id="PTHR11941:SF133">
    <property type="entry name" value="1,2-EPOXYPHENYLACETYL-COA ISOMERASE"/>
    <property type="match status" value="1"/>
</dbReference>
<reference evidence="2" key="1">
    <citation type="submission" date="2018-05" db="EMBL/GenBank/DDBJ databases">
        <authorList>
            <person name="Lanie J.A."/>
            <person name="Ng W.-L."/>
            <person name="Kazmierczak K.M."/>
            <person name="Andrzejewski T.M."/>
            <person name="Davidsen T.M."/>
            <person name="Wayne K.J."/>
            <person name="Tettelin H."/>
            <person name="Glass J.I."/>
            <person name="Rusch D."/>
            <person name="Podicherti R."/>
            <person name="Tsui H.-C.T."/>
            <person name="Winkler M.E."/>
        </authorList>
    </citation>
    <scope>NUCLEOTIDE SEQUENCE</scope>
</reference>
<dbReference type="Pfam" id="PF00378">
    <property type="entry name" value="ECH_1"/>
    <property type="match status" value="1"/>
</dbReference>
<protein>
    <recommendedName>
        <fullName evidence="3">Enoyl-CoA hydratase</fullName>
    </recommendedName>
</protein>
<name>A0A382L629_9ZZZZ</name>
<evidence type="ECO:0008006" key="3">
    <source>
        <dbReference type="Google" id="ProtNLM"/>
    </source>
</evidence>
<dbReference type="SUPFAM" id="SSF52096">
    <property type="entry name" value="ClpP/crotonase"/>
    <property type="match status" value="1"/>
</dbReference>
<evidence type="ECO:0000313" key="2">
    <source>
        <dbReference type="EMBL" id="SVC31343.1"/>
    </source>
</evidence>